<dbReference type="GO" id="GO:0005856">
    <property type="term" value="C:cytoskeleton"/>
    <property type="evidence" value="ECO:0007669"/>
    <property type="project" value="UniProtKB-ARBA"/>
</dbReference>
<dbReference type="RefSeq" id="XP_044546513.1">
    <property type="nucleotide sequence ID" value="XM_044697350.1"/>
</dbReference>
<evidence type="ECO:0000313" key="6">
    <source>
        <dbReference type="Proteomes" id="UP000816034"/>
    </source>
</evidence>
<name>A0AA88GMR1_NAELO</name>
<feature type="region of interest" description="Disordered" evidence="3">
    <location>
        <begin position="1"/>
        <end position="94"/>
    </location>
</feature>
<dbReference type="InterPro" id="IPR025252">
    <property type="entry name" value="DUF4200"/>
</dbReference>
<evidence type="ECO:0000259" key="4">
    <source>
        <dbReference type="Pfam" id="PF13863"/>
    </source>
</evidence>
<comment type="caution">
    <text evidence="5">The sequence shown here is derived from an EMBL/GenBank/DDBJ whole genome shotgun (WGS) entry which is preliminary data.</text>
</comment>
<reference evidence="5 6" key="1">
    <citation type="journal article" date="2018" name="BMC Genomics">
        <title>The genome of Naegleria lovaniensis, the basis for a comparative approach to unravel pathogenicity factors of the human pathogenic amoeba N. fowleri.</title>
        <authorList>
            <person name="Liechti N."/>
            <person name="Schurch N."/>
            <person name="Bruggmann R."/>
            <person name="Wittwer M."/>
        </authorList>
    </citation>
    <scope>NUCLEOTIDE SEQUENCE [LARGE SCALE GENOMIC DNA]</scope>
    <source>
        <strain evidence="5 6">ATCC 30569</strain>
    </source>
</reference>
<feature type="region of interest" description="Disordered" evidence="3">
    <location>
        <begin position="438"/>
        <end position="514"/>
    </location>
</feature>
<dbReference type="EMBL" id="PYSW02000029">
    <property type="protein sequence ID" value="KAG2379251.1"/>
    <property type="molecule type" value="Genomic_DNA"/>
</dbReference>
<dbReference type="Proteomes" id="UP000816034">
    <property type="component" value="Unassembled WGS sequence"/>
</dbReference>
<feature type="domain" description="DUF4200" evidence="4">
    <location>
        <begin position="103"/>
        <end position="221"/>
    </location>
</feature>
<keyword evidence="1 2" id="KW-0175">Coiled coil</keyword>
<feature type="region of interest" description="Disordered" evidence="3">
    <location>
        <begin position="225"/>
        <end position="277"/>
    </location>
</feature>
<feature type="compositionally biased region" description="Polar residues" evidence="3">
    <location>
        <begin position="82"/>
        <end position="91"/>
    </location>
</feature>
<dbReference type="PANTHER" id="PTHR21683">
    <property type="entry name" value="COILED-COIL DOMAIN-CONTAINING PROTEIN 42 LIKE-2-LIKE-RELATED"/>
    <property type="match status" value="1"/>
</dbReference>
<dbReference type="Pfam" id="PF13863">
    <property type="entry name" value="DUF4200"/>
    <property type="match status" value="1"/>
</dbReference>
<dbReference type="AlphaFoldDB" id="A0AA88GMR1"/>
<dbReference type="GeneID" id="68099844"/>
<dbReference type="PANTHER" id="PTHR21683:SF3">
    <property type="entry name" value="CILIA AND FLAGELLA ASSOCIATED PROTEIN 100"/>
    <property type="match status" value="1"/>
</dbReference>
<feature type="compositionally biased region" description="Basic and acidic residues" evidence="3">
    <location>
        <begin position="65"/>
        <end position="80"/>
    </location>
</feature>
<keyword evidence="6" id="KW-1185">Reference proteome</keyword>
<feature type="compositionally biased region" description="Low complexity" evidence="3">
    <location>
        <begin position="238"/>
        <end position="249"/>
    </location>
</feature>
<feature type="compositionally biased region" description="Basic and acidic residues" evidence="3">
    <location>
        <begin position="438"/>
        <end position="459"/>
    </location>
</feature>
<protein>
    <recommendedName>
        <fullName evidence="4">DUF4200 domain-containing protein</fullName>
    </recommendedName>
</protein>
<feature type="compositionally biased region" description="Basic and acidic residues" evidence="3">
    <location>
        <begin position="505"/>
        <end position="514"/>
    </location>
</feature>
<evidence type="ECO:0000313" key="5">
    <source>
        <dbReference type="EMBL" id="KAG2379251.1"/>
    </source>
</evidence>
<sequence length="514" mass="59980">MTSKQVKLLQTSYDNDQTSSDDDEFENPFKIPTDEQIFERREKETTKGANSSLVHRSPRKHKFSSRRDRALLPNINDKKSKSAPSGDTSLDASFKKKENVGDFIEKKKQMFLLQMSIDTKKFEVKKLEKKAQKREQKLFQMEQELKQQTQAFDDFLALNDIRAVEAIKKAEEETKAKQAKQNEIKKLNARAAAINTEIAKLDEQLENCRRYKEFLDSLTPKEELTKMNQKKYGKKNKNQGNSKTSSKNTINDEEKPETKMTQIASIDGGEDDDEEDDDEAIEMYFKKPEQLLNIYSELEESNLILIQSTEDIQEQLEEVQKVYKETKKKMSAEAENLQLQIDGLNEQIEMEQERLKTISERHSANNDQDGEEKLKTLSDKIREIYLDSAIELENDENADLVENLDPLFMLSKIETKLESLLTYLDDYDSDFISKYEKQREKERRKQQREEGNKQKSQKEKKNKSILQSNIAKKRNGKPLVFRSAPPNTTAKKAKSEETKEDEERDEFKELFLLN</sequence>
<evidence type="ECO:0000256" key="3">
    <source>
        <dbReference type="SAM" id="MobiDB-lite"/>
    </source>
</evidence>
<feature type="coiled-coil region" evidence="2">
    <location>
        <begin position="117"/>
        <end position="204"/>
    </location>
</feature>
<feature type="compositionally biased region" description="Basic residues" evidence="3">
    <location>
        <begin position="228"/>
        <end position="237"/>
    </location>
</feature>
<organism evidence="5 6">
    <name type="scientific">Naegleria lovaniensis</name>
    <name type="common">Amoeba</name>
    <dbReference type="NCBI Taxonomy" id="51637"/>
    <lineage>
        <taxon>Eukaryota</taxon>
        <taxon>Discoba</taxon>
        <taxon>Heterolobosea</taxon>
        <taxon>Tetramitia</taxon>
        <taxon>Eutetramitia</taxon>
        <taxon>Vahlkampfiidae</taxon>
        <taxon>Naegleria</taxon>
    </lineage>
</organism>
<feature type="coiled-coil region" evidence="2">
    <location>
        <begin position="309"/>
        <end position="361"/>
    </location>
</feature>
<feature type="compositionally biased region" description="Basic and acidic residues" evidence="3">
    <location>
        <begin position="37"/>
        <end position="46"/>
    </location>
</feature>
<dbReference type="InterPro" id="IPR051147">
    <property type="entry name" value="CFAP_domain-containing"/>
</dbReference>
<evidence type="ECO:0000256" key="1">
    <source>
        <dbReference type="ARBA" id="ARBA00023054"/>
    </source>
</evidence>
<gene>
    <name evidence="5" type="ORF">C9374_007390</name>
</gene>
<proteinExistence type="predicted"/>
<accession>A0AA88GMR1</accession>
<feature type="compositionally biased region" description="Polar residues" evidence="3">
    <location>
        <begin position="1"/>
        <end position="18"/>
    </location>
</feature>
<feature type="compositionally biased region" description="Acidic residues" evidence="3">
    <location>
        <begin position="268"/>
        <end position="277"/>
    </location>
</feature>
<evidence type="ECO:0000256" key="2">
    <source>
        <dbReference type="SAM" id="Coils"/>
    </source>
</evidence>